<dbReference type="Proteomes" id="UP001501598">
    <property type="component" value="Unassembled WGS sequence"/>
</dbReference>
<keyword evidence="3" id="KW-1185">Reference proteome</keyword>
<evidence type="ECO:0000256" key="1">
    <source>
        <dbReference type="SAM" id="MobiDB-lite"/>
    </source>
</evidence>
<evidence type="ECO:0000313" key="3">
    <source>
        <dbReference type="Proteomes" id="UP001501598"/>
    </source>
</evidence>
<dbReference type="InterPro" id="IPR011048">
    <property type="entry name" value="Haem_d1_sf"/>
</dbReference>
<dbReference type="InterPro" id="IPR015943">
    <property type="entry name" value="WD40/YVTN_repeat-like_dom_sf"/>
</dbReference>
<protein>
    <submittedName>
        <fullName evidence="2">Uncharacterized protein</fullName>
    </submittedName>
</protein>
<proteinExistence type="predicted"/>
<reference evidence="3" key="1">
    <citation type="journal article" date="2019" name="Int. J. Syst. Evol. Microbiol.">
        <title>The Global Catalogue of Microorganisms (GCM) 10K type strain sequencing project: providing services to taxonomists for standard genome sequencing and annotation.</title>
        <authorList>
            <consortium name="The Broad Institute Genomics Platform"/>
            <consortium name="The Broad Institute Genome Sequencing Center for Infectious Disease"/>
            <person name="Wu L."/>
            <person name="Ma J."/>
        </authorList>
    </citation>
    <scope>NUCLEOTIDE SEQUENCE [LARGE SCALE GENOMIC DNA]</scope>
    <source>
        <strain evidence="3">JCM 17906</strain>
    </source>
</reference>
<feature type="region of interest" description="Disordered" evidence="1">
    <location>
        <begin position="1"/>
        <end position="27"/>
    </location>
</feature>
<feature type="compositionally biased region" description="Basic and acidic residues" evidence="1">
    <location>
        <begin position="119"/>
        <end position="130"/>
    </location>
</feature>
<dbReference type="SUPFAM" id="SSF51004">
    <property type="entry name" value="C-terminal (heme d1) domain of cytochrome cd1-nitrite reductase"/>
    <property type="match status" value="1"/>
</dbReference>
<evidence type="ECO:0000313" key="2">
    <source>
        <dbReference type="EMBL" id="GAA4544277.1"/>
    </source>
</evidence>
<comment type="caution">
    <text evidence="2">The sequence shown here is derived from an EMBL/GenBank/DDBJ whole genome shotgun (WGS) entry which is preliminary data.</text>
</comment>
<name>A0ABP8RR24_9PSEU</name>
<dbReference type="Gene3D" id="2.130.10.10">
    <property type="entry name" value="YVTN repeat-like/Quinoprotein amine dehydrogenase"/>
    <property type="match status" value="1"/>
</dbReference>
<gene>
    <name evidence="2" type="ORF">GCM10023175_22210</name>
</gene>
<sequence>MADSTGGRRRGRRRVAGSGSPAPGGGACGLDLLEREGRMIPGAPLDRVPTNVVLERRTGLADVLAFADGTGVVSLPSARSGQVIQSVRTSEGSAHTAFSPDGTRVYVSARSGAVLRSPSRPERTSPPRPG</sequence>
<accession>A0ABP8RR24</accession>
<dbReference type="RefSeq" id="WP_345415597.1">
    <property type="nucleotide sequence ID" value="NZ_BAABGT010000029.1"/>
</dbReference>
<feature type="region of interest" description="Disordered" evidence="1">
    <location>
        <begin position="110"/>
        <end position="130"/>
    </location>
</feature>
<organism evidence="2 3">
    <name type="scientific">Pseudonocardia xishanensis</name>
    <dbReference type="NCBI Taxonomy" id="630995"/>
    <lineage>
        <taxon>Bacteria</taxon>
        <taxon>Bacillati</taxon>
        <taxon>Actinomycetota</taxon>
        <taxon>Actinomycetes</taxon>
        <taxon>Pseudonocardiales</taxon>
        <taxon>Pseudonocardiaceae</taxon>
        <taxon>Pseudonocardia</taxon>
    </lineage>
</organism>
<dbReference type="EMBL" id="BAABGT010000029">
    <property type="protein sequence ID" value="GAA4544277.1"/>
    <property type="molecule type" value="Genomic_DNA"/>
</dbReference>